<dbReference type="Pfam" id="PF00681">
    <property type="entry name" value="Plectin"/>
    <property type="match status" value="3"/>
</dbReference>
<feature type="coiled-coil region" evidence="5">
    <location>
        <begin position="101"/>
        <end position="128"/>
    </location>
</feature>
<feature type="region of interest" description="Disordered" evidence="6">
    <location>
        <begin position="64"/>
        <end position="99"/>
    </location>
</feature>
<feature type="region of interest" description="Disordered" evidence="6">
    <location>
        <begin position="901"/>
        <end position="923"/>
    </location>
</feature>
<evidence type="ECO:0000256" key="3">
    <source>
        <dbReference type="ARBA" id="ARBA00022737"/>
    </source>
</evidence>
<protein>
    <recommendedName>
        <fullName evidence="12">SH3 domain-containing protein</fullName>
    </recommendedName>
</protein>
<comment type="similarity">
    <text evidence="1">Belongs to the plakin or cytolinker family.</text>
</comment>
<dbReference type="Gene3D" id="3.30.160.780">
    <property type="match status" value="1"/>
</dbReference>
<feature type="coiled-coil region" evidence="5">
    <location>
        <begin position="1725"/>
        <end position="1752"/>
    </location>
</feature>
<feature type="coiled-coil region" evidence="5">
    <location>
        <begin position="1336"/>
        <end position="1423"/>
    </location>
</feature>
<feature type="domain" description="Periplakin-like plectin repeat" evidence="9">
    <location>
        <begin position="1497"/>
        <end position="1645"/>
    </location>
</feature>
<dbReference type="GO" id="GO:0045104">
    <property type="term" value="P:intermediate filament cytoskeleton organization"/>
    <property type="evidence" value="ECO:0007669"/>
    <property type="project" value="InterPro"/>
</dbReference>
<dbReference type="Gene3D" id="1.20.58.60">
    <property type="match status" value="4"/>
</dbReference>
<dbReference type="FunFam" id="1.20.58.60:FF:000109">
    <property type="entry name" value="Periplakin"/>
    <property type="match status" value="1"/>
</dbReference>
<feature type="domain" description="Periplakin-like plectin repeat" evidence="9">
    <location>
        <begin position="1039"/>
        <end position="1202"/>
    </location>
</feature>
<feature type="compositionally biased region" description="Polar residues" evidence="6">
    <location>
        <begin position="972"/>
        <end position="982"/>
    </location>
</feature>
<dbReference type="InterPro" id="IPR001101">
    <property type="entry name" value="Plectin_repeat"/>
</dbReference>
<evidence type="ECO:0008006" key="12">
    <source>
        <dbReference type="Google" id="ProtNLM"/>
    </source>
</evidence>
<gene>
    <name evidence="10" type="ORF">XELAEV_18044082mg</name>
</gene>
<keyword evidence="3" id="KW-0677">Repeat</keyword>
<dbReference type="InterPro" id="IPR018159">
    <property type="entry name" value="Spectrin/alpha-actinin"/>
</dbReference>
<feature type="compositionally biased region" description="Low complexity" evidence="6">
    <location>
        <begin position="79"/>
        <end position="92"/>
    </location>
</feature>
<feature type="coiled-coil region" evidence="5">
    <location>
        <begin position="1551"/>
        <end position="1678"/>
    </location>
</feature>
<accession>A0A974H307</accession>
<dbReference type="GO" id="GO:0005882">
    <property type="term" value="C:intermediate filament"/>
    <property type="evidence" value="ECO:0007669"/>
    <property type="project" value="TreeGrafter"/>
</dbReference>
<dbReference type="CDD" id="cd00176">
    <property type="entry name" value="SPEC"/>
    <property type="match status" value="1"/>
</dbReference>
<evidence type="ECO:0000259" key="7">
    <source>
        <dbReference type="Pfam" id="PF17902"/>
    </source>
</evidence>
<dbReference type="GO" id="GO:0005737">
    <property type="term" value="C:cytoplasm"/>
    <property type="evidence" value="ECO:0007669"/>
    <property type="project" value="TreeGrafter"/>
</dbReference>
<dbReference type="SMART" id="SM00150">
    <property type="entry name" value="SPEC"/>
    <property type="match status" value="3"/>
</dbReference>
<feature type="domain" description="Periplakin/Envoplakin N-terminal" evidence="8">
    <location>
        <begin position="111"/>
        <end position="203"/>
    </location>
</feature>
<feature type="region of interest" description="Disordered" evidence="6">
    <location>
        <begin position="972"/>
        <end position="997"/>
    </location>
</feature>
<dbReference type="Pfam" id="PF23160">
    <property type="entry name" value="Spectrin_1st_PEPL"/>
    <property type="match status" value="1"/>
</dbReference>
<feature type="coiled-coil region" evidence="5">
    <location>
        <begin position="239"/>
        <end position="278"/>
    </location>
</feature>
<dbReference type="SUPFAM" id="SSF75399">
    <property type="entry name" value="Plakin repeat"/>
    <property type="match status" value="2"/>
</dbReference>
<feature type="compositionally biased region" description="Polar residues" evidence="6">
    <location>
        <begin position="555"/>
        <end position="574"/>
    </location>
</feature>
<dbReference type="Proteomes" id="UP000694892">
    <property type="component" value="Chromosome 9_10L"/>
</dbReference>
<evidence type="ECO:0000313" key="11">
    <source>
        <dbReference type="Proteomes" id="UP000694892"/>
    </source>
</evidence>
<dbReference type="Gene3D" id="2.30.30.40">
    <property type="entry name" value="SH3 Domains"/>
    <property type="match status" value="1"/>
</dbReference>
<dbReference type="EMBL" id="CM004482">
    <property type="protein sequence ID" value="OCT62988.1"/>
    <property type="molecule type" value="Genomic_DNA"/>
</dbReference>
<feature type="coiled-coil region" evidence="5">
    <location>
        <begin position="742"/>
        <end position="769"/>
    </location>
</feature>
<keyword evidence="2" id="KW-0597">Phosphoprotein</keyword>
<organism evidence="10 11">
    <name type="scientific">Xenopus laevis</name>
    <name type="common">African clawed frog</name>
    <dbReference type="NCBI Taxonomy" id="8355"/>
    <lineage>
        <taxon>Eukaryota</taxon>
        <taxon>Metazoa</taxon>
        <taxon>Chordata</taxon>
        <taxon>Craniata</taxon>
        <taxon>Vertebrata</taxon>
        <taxon>Euteleostomi</taxon>
        <taxon>Amphibia</taxon>
        <taxon>Batrachia</taxon>
        <taxon>Anura</taxon>
        <taxon>Pipoidea</taxon>
        <taxon>Pipidae</taxon>
        <taxon>Xenopodinae</taxon>
        <taxon>Xenopus</taxon>
        <taxon>Xenopus</taxon>
    </lineage>
</organism>
<dbReference type="InterPro" id="IPR035915">
    <property type="entry name" value="Plakin_repeat_sf"/>
</dbReference>
<dbReference type="GO" id="GO:0045296">
    <property type="term" value="F:cadherin binding"/>
    <property type="evidence" value="ECO:0007669"/>
    <property type="project" value="TreeGrafter"/>
</dbReference>
<dbReference type="PANTHER" id="PTHR23169:SF7">
    <property type="entry name" value="ENVOPLAKIN"/>
    <property type="match status" value="1"/>
</dbReference>
<feature type="domain" description="Desmoplakin SH3" evidence="7">
    <location>
        <begin position="465"/>
        <end position="529"/>
    </location>
</feature>
<dbReference type="FunFam" id="1.20.58.60:FF:000178">
    <property type="entry name" value="Envoplakin a"/>
    <property type="match status" value="1"/>
</dbReference>
<dbReference type="InterPro" id="IPR055419">
    <property type="entry name" value="Spectrin_PEPL/EVPL"/>
</dbReference>
<evidence type="ECO:0000256" key="6">
    <source>
        <dbReference type="SAM" id="MobiDB-lite"/>
    </source>
</evidence>
<dbReference type="Pfam" id="PF17902">
    <property type="entry name" value="SH3_10"/>
    <property type="match status" value="1"/>
</dbReference>
<dbReference type="GO" id="GO:0042060">
    <property type="term" value="P:wound healing"/>
    <property type="evidence" value="ECO:0007669"/>
    <property type="project" value="TreeGrafter"/>
</dbReference>
<evidence type="ECO:0000256" key="1">
    <source>
        <dbReference type="ARBA" id="ARBA00009109"/>
    </source>
</evidence>
<proteinExistence type="inferred from homology"/>
<feature type="coiled-coil region" evidence="5">
    <location>
        <begin position="1059"/>
        <end position="1139"/>
    </location>
</feature>
<dbReference type="SMART" id="SM00250">
    <property type="entry name" value="PLEC"/>
    <property type="match status" value="7"/>
</dbReference>
<feature type="coiled-coil region" evidence="5">
    <location>
        <begin position="1468"/>
        <end position="1525"/>
    </location>
</feature>
<dbReference type="Gene3D" id="3.90.1290.10">
    <property type="entry name" value="Plakin repeat"/>
    <property type="match status" value="1"/>
</dbReference>
<evidence type="ECO:0000259" key="8">
    <source>
        <dbReference type="Pfam" id="PF23160"/>
    </source>
</evidence>
<dbReference type="GO" id="GO:0016020">
    <property type="term" value="C:membrane"/>
    <property type="evidence" value="ECO:0007669"/>
    <property type="project" value="TreeGrafter"/>
</dbReference>
<evidence type="ECO:0000256" key="4">
    <source>
        <dbReference type="ARBA" id="ARBA00023054"/>
    </source>
</evidence>
<dbReference type="InterPro" id="IPR043197">
    <property type="entry name" value="Plakin"/>
</dbReference>
<reference evidence="11" key="1">
    <citation type="journal article" date="2016" name="Nature">
        <title>Genome evolution in the allotetraploid frog Xenopus laevis.</title>
        <authorList>
            <person name="Session A.M."/>
            <person name="Uno Y."/>
            <person name="Kwon T."/>
            <person name="Chapman J.A."/>
            <person name="Toyoda A."/>
            <person name="Takahashi S."/>
            <person name="Fukui A."/>
            <person name="Hikosaka A."/>
            <person name="Suzuki A."/>
            <person name="Kondo M."/>
            <person name="van Heeringen S.J."/>
            <person name="Quigley I."/>
            <person name="Heinz S."/>
            <person name="Ogino H."/>
            <person name="Ochi H."/>
            <person name="Hellsten U."/>
            <person name="Lyons J.B."/>
            <person name="Simakov O."/>
            <person name="Putnam N."/>
            <person name="Stites J."/>
            <person name="Kuroki Y."/>
            <person name="Tanaka T."/>
            <person name="Michiue T."/>
            <person name="Watanabe M."/>
            <person name="Bogdanovic O."/>
            <person name="Lister R."/>
            <person name="Georgiou G."/>
            <person name="Paranjpe S.S."/>
            <person name="van Kruijsbergen I."/>
            <person name="Shu S."/>
            <person name="Carlson J."/>
            <person name="Kinoshita T."/>
            <person name="Ohta Y."/>
            <person name="Mawaribuchi S."/>
            <person name="Jenkins J."/>
            <person name="Grimwood J."/>
            <person name="Schmutz J."/>
            <person name="Mitros T."/>
            <person name="Mozaffari S.V."/>
            <person name="Suzuki Y."/>
            <person name="Haramoto Y."/>
            <person name="Yamamoto T.S."/>
            <person name="Takagi C."/>
            <person name="Heald R."/>
            <person name="Miller K."/>
            <person name="Haudenschild C."/>
            <person name="Kitzman J."/>
            <person name="Nakayama T."/>
            <person name="Izutsu Y."/>
            <person name="Robert J."/>
            <person name="Fortriede J."/>
            <person name="Burns K."/>
            <person name="Lotay V."/>
            <person name="Karimi K."/>
            <person name="Yasuoka Y."/>
            <person name="Dichmann D.S."/>
            <person name="Flajnik M.F."/>
            <person name="Houston D.W."/>
            <person name="Shendure J."/>
            <person name="DuPasquier L."/>
            <person name="Vize P.D."/>
            <person name="Zorn A.M."/>
            <person name="Ito M."/>
            <person name="Marcotte E.M."/>
            <person name="Wallingford J.B."/>
            <person name="Ito Y."/>
            <person name="Asashima M."/>
            <person name="Ueno N."/>
            <person name="Matsuda Y."/>
            <person name="Veenstra G.J."/>
            <person name="Fujiyama A."/>
            <person name="Harland R.M."/>
            <person name="Taira M."/>
            <person name="Rokhsar D.S."/>
        </authorList>
    </citation>
    <scope>NUCLEOTIDE SEQUENCE [LARGE SCALE GENOMIC DNA]</scope>
    <source>
        <strain evidence="11">J</strain>
    </source>
</reference>
<evidence type="ECO:0000256" key="5">
    <source>
        <dbReference type="SAM" id="Coils"/>
    </source>
</evidence>
<dbReference type="InterPro" id="IPR041615">
    <property type="entry name" value="Desmoplakin_SH3"/>
</dbReference>
<feature type="coiled-coil region" evidence="5">
    <location>
        <begin position="1165"/>
        <end position="1199"/>
    </location>
</feature>
<dbReference type="FunFam" id="3.90.1290.10:FF:000010">
    <property type="entry name" value="Envoplakin a"/>
    <property type="match status" value="1"/>
</dbReference>
<dbReference type="GO" id="GO:0005198">
    <property type="term" value="F:structural molecule activity"/>
    <property type="evidence" value="ECO:0007669"/>
    <property type="project" value="TreeGrafter"/>
</dbReference>
<dbReference type="Pfam" id="PF26346">
    <property type="entry name" value="Plectin_PPL"/>
    <property type="match status" value="3"/>
</dbReference>
<keyword evidence="4 5" id="KW-0175">Coiled coil</keyword>
<dbReference type="InterPro" id="IPR058847">
    <property type="entry name" value="Plectin_PPL"/>
</dbReference>
<dbReference type="SUPFAM" id="SSF46966">
    <property type="entry name" value="Spectrin repeat"/>
    <property type="match status" value="2"/>
</dbReference>
<dbReference type="OMA" id="TEHACGA"/>
<evidence type="ECO:0000259" key="9">
    <source>
        <dbReference type="Pfam" id="PF26346"/>
    </source>
</evidence>
<name>A0A974H307_XENLA</name>
<evidence type="ECO:0000256" key="2">
    <source>
        <dbReference type="ARBA" id="ARBA00022553"/>
    </source>
</evidence>
<dbReference type="FunFam" id="3.30.160.780:FF:000002">
    <property type="entry name" value="Envoplakin b"/>
    <property type="match status" value="1"/>
</dbReference>
<dbReference type="Pfam" id="PF21097">
    <property type="entry name" value="SR_plectin_7"/>
    <property type="match status" value="1"/>
</dbReference>
<sequence length="2106" mass="242629">MHTISGSHGSCQRIASVQVLLLRLDSLGGVCSLQQRPVLQSSPAGHCHILRCSKTEGQRLRYKQTGNLKGEDTMFKGQTKSSKSPTKSPTKSPSKHSKAAATELALLITRMQKNADQVEKNILETNEKLKKDAGNYAAKKEFQHQQENAQKLKDSESLVKDLFMDVDKAKKYGHPQAQEIDQDIRHLHERLSMECAEYRDVYEKMNIAPPEPKVNWPQILDKKKKEIENGQYGPSLSDVERQVAEHNILQREIDEYGNEIRNQDNAAIKNQYRSLQEESTWRSRHLGSLYNHLHGCTKELMYLSEEQNKILRKDWSDQIPDLPATRRQYEKFKSEDLLPQEENVNQLLDDGERMIELKHPAVPCIQAHHEALKGEWQNFLNLCICQENHLKNAEEYKKFQDDAETIAQTLKEVNRNFDTKFSQGNLAAPGAASELQLQLEKEDKQLTQAEKSLSALKNKAPEIVPIKQRRIKSKQPVNINCICDWDSADMQLSKGEVFTLKDNNMSDSWVIQTPGGETKNAPSACFVIPPSDQEAIDKLKRLEGELSEAQKKKTALQNTLKSNRNQEPAKPTQSAGPVVTAPAPPVRISSIPSEDPQANQLLNKLNMIHENLQNTEQEVLSRVRSPVSQASPSQDLAGRLKQQEATDLQLQNIASEKDKVQRECEAFLNKSPVGTVASQLPSTQSNVNNKYKDVKLLSSLYGEEAKASLNLENQIKNTDNMINGFEELLVQDDVIPYSPNALQERATEIQKMKRDLVDKQDNLLKLNRSLKDTELSCSSLQTNCQEHSPDLPRQRAQVQRLNDRYHSVADQLDQREKILRDANLPYQQYKSSCEALDTWMKGLPKNQVTSSDSPSQVNYKLQTQKRLVDEIQRKEPEKNNVVKLSDDLVNTFDDYEKQAKRYSTTLSSSNPVPPKKPKGVSMQQGIEDQQKDLVKRYNQATVESKQQLTQMEFAKKVLDKSDGTDGIQAITQQNLRSENTQRSVRESENLSSQLEEEKKKVAQVQQTLEENTKRLILLKTQRPVERIEETEVVQYYREPKIESDLSVRKSQIEQSNKEREITQSEIKVVSKRLATLEEQRKNIKPQLLTKEVTQIEKDPDLESKAQSLRKEIKQLKEENNSIYLELERLKKEVLILEQKQPNIVEKVVLKEVVKLERDPEIVKAARALQLQIDDENFRRKSLQENVVKLRTRTEELEKLIESVEPKVIVKEVKKVEQDPEILKEAARLRTLIEEERNKSVVVTRELTELQSRYVVVQKQKPRIEIKERVNEVFIVEPETEKEIARLKSVLQEVSSRKSMSDNELDTVHTQVITLKSQRPTVEYKEVVNEVVKLEKSPELLKEIEKLKVQMKDMEANTVKNMELKSKLSKERDNWKLEKSKVETKTVNKEVVKYENDPVLIKEAERLRQEVRDESQKRREVEDFVYDLQNKYILLERRKPEERVVVQEVVLVKQDPKIKDDHFRLSRTLDETVSNRRRLEREVQQLRNLVEEKQKLLNFQEERDKKLAAEKELRQITLRIKEIEESPLPVQEKIVMEEVVKVERDPVMEKAANSLRTELDNERSQYLNIERECKNLQMKIDILQREKSLEKTIYKEVIRVEKDKVLENERVRLRELVSKARNSRQDLEDESKRLTEKIERVDAMKKTWSKEESDLQKTRLQLQQEKSSTENELLELRRQQQQKSVFLSKESQLLSQKAEIERQKKTQLGHELSLFETKILSEKDAIYQKERNIRELQTRVNREERNQETQTRETNVSTKISILDPDTGKEMSPYEAYKRGIIDRSQYIQLQELECDWEEVSTMGSSGDISVLLDKKSGKQYSIEDALRTKKITKDELQMYRDGKLPISEFALLVAGEKPSSASIGSIIGPRSPTSTQSRSIFTQSAPKVFHDDSFPIAGIYDKSTDSKCTIRSAITRKILDAETGQKLLEAQAATGGIIHIMSKERYSVHKAIDRALIDSSNTQSLLHAQKAFTGVEDPVTKKRLSIGEAIQKDLMPKDKAIPYLVVQHLTGGLIDTKQTGRIPVSEAVEQGLVSKELADQIQDETHYKKDLVDPVTKEKIHYKEAMSRCRKDPSSGLLLLEASPDSYQPPVYRPVNPIPSMTTYNY</sequence>
<evidence type="ECO:0000313" key="10">
    <source>
        <dbReference type="EMBL" id="OCT62988.1"/>
    </source>
</evidence>
<feature type="domain" description="Periplakin-like plectin repeat" evidence="9">
    <location>
        <begin position="1277"/>
        <end position="1441"/>
    </location>
</feature>
<dbReference type="PANTHER" id="PTHR23169">
    <property type="entry name" value="ENVOPLAKIN"/>
    <property type="match status" value="1"/>
</dbReference>
<feature type="coiled-coil region" evidence="5">
    <location>
        <begin position="396"/>
        <end position="459"/>
    </location>
</feature>
<feature type="region of interest" description="Disordered" evidence="6">
    <location>
        <begin position="547"/>
        <end position="580"/>
    </location>
</feature>